<feature type="compositionally biased region" description="Polar residues" evidence="14">
    <location>
        <begin position="924"/>
        <end position="933"/>
    </location>
</feature>
<evidence type="ECO:0000256" key="3">
    <source>
        <dbReference type="ARBA" id="ARBA00022801"/>
    </source>
</evidence>
<dbReference type="PANTHER" id="PTHR11070:SF2">
    <property type="entry name" value="ATP-DEPENDENT DNA HELICASE SRS2"/>
    <property type="match status" value="1"/>
</dbReference>
<comment type="caution">
    <text evidence="17">The sequence shown here is derived from an EMBL/GenBank/DDBJ whole genome shotgun (WGS) entry which is preliminary data.</text>
</comment>
<keyword evidence="6" id="KW-0238">DNA-binding</keyword>
<proteinExistence type="inferred from homology"/>
<feature type="region of interest" description="Disordered" evidence="14">
    <location>
        <begin position="1"/>
        <end position="58"/>
    </location>
</feature>
<protein>
    <recommendedName>
        <fullName evidence="11">ATP-dependent DNA helicase UvrD1</fullName>
        <ecNumber evidence="9">5.6.2.4</ecNumber>
    </recommendedName>
    <alternativeName>
        <fullName evidence="12">DNA 3'-5' helicase UvrD1</fullName>
    </alternativeName>
</protein>
<dbReference type="CDD" id="cd17932">
    <property type="entry name" value="DEXQc_UvrD"/>
    <property type="match status" value="1"/>
</dbReference>
<evidence type="ECO:0000256" key="4">
    <source>
        <dbReference type="ARBA" id="ARBA00022806"/>
    </source>
</evidence>
<comment type="similarity">
    <text evidence="1">Belongs to the helicase family. UvrD subfamily.</text>
</comment>
<dbReference type="InterPro" id="IPR000212">
    <property type="entry name" value="DNA_helicase_UvrD/REP"/>
</dbReference>
<dbReference type="GO" id="GO:0003677">
    <property type="term" value="F:DNA binding"/>
    <property type="evidence" value="ECO:0007669"/>
    <property type="project" value="UniProtKB-KW"/>
</dbReference>
<feature type="domain" description="UvrD-like helicase ATP-binding" evidence="15">
    <location>
        <begin position="163"/>
        <end position="460"/>
    </location>
</feature>
<dbReference type="InterPro" id="IPR014017">
    <property type="entry name" value="DNA_helicase_UvrD-like_C"/>
</dbReference>
<evidence type="ECO:0000256" key="5">
    <source>
        <dbReference type="ARBA" id="ARBA00022840"/>
    </source>
</evidence>
<evidence type="ECO:0000256" key="1">
    <source>
        <dbReference type="ARBA" id="ARBA00009922"/>
    </source>
</evidence>
<dbReference type="FunFam" id="1.10.10.160:FF:000001">
    <property type="entry name" value="ATP-dependent DNA helicase"/>
    <property type="match status" value="1"/>
</dbReference>
<dbReference type="EC" id="5.6.2.4" evidence="9"/>
<dbReference type="PANTHER" id="PTHR11070">
    <property type="entry name" value="UVRD / RECB / PCRA DNA HELICASE FAMILY MEMBER"/>
    <property type="match status" value="1"/>
</dbReference>
<dbReference type="PROSITE" id="PS51198">
    <property type="entry name" value="UVRD_HELICASE_ATP_BIND"/>
    <property type="match status" value="1"/>
</dbReference>
<dbReference type="InterPro" id="IPR027417">
    <property type="entry name" value="P-loop_NTPase"/>
</dbReference>
<keyword evidence="7" id="KW-0413">Isomerase</keyword>
<feature type="binding site" evidence="13">
    <location>
        <begin position="184"/>
        <end position="191"/>
    </location>
    <ligand>
        <name>ATP</name>
        <dbReference type="ChEBI" id="CHEBI:30616"/>
    </ligand>
</feature>
<keyword evidence="5 13" id="KW-0067">ATP-binding</keyword>
<feature type="region of interest" description="Disordered" evidence="14">
    <location>
        <begin position="902"/>
        <end position="933"/>
    </location>
</feature>
<dbReference type="Pfam" id="PF13361">
    <property type="entry name" value="UvrD_C"/>
    <property type="match status" value="1"/>
</dbReference>
<dbReference type="FunFam" id="1.10.486.10:FF:000003">
    <property type="entry name" value="ATP-dependent DNA helicase"/>
    <property type="match status" value="1"/>
</dbReference>
<dbReference type="Gene3D" id="1.10.10.160">
    <property type="match status" value="1"/>
</dbReference>
<dbReference type="SUPFAM" id="SSF52540">
    <property type="entry name" value="P-loop containing nucleoside triphosphate hydrolases"/>
    <property type="match status" value="1"/>
</dbReference>
<dbReference type="GO" id="GO:0016787">
    <property type="term" value="F:hydrolase activity"/>
    <property type="evidence" value="ECO:0007669"/>
    <property type="project" value="UniProtKB-UniRule"/>
</dbReference>
<dbReference type="PROSITE" id="PS51217">
    <property type="entry name" value="UVRD_HELICASE_CTER"/>
    <property type="match status" value="1"/>
</dbReference>
<reference evidence="17" key="1">
    <citation type="submission" date="2020-04" db="EMBL/GenBank/DDBJ databases">
        <title>Deep metagenomics examines the oral microbiome during advanced dental caries in children, revealing novel taxa and co-occurrences with host molecules.</title>
        <authorList>
            <person name="Baker J.L."/>
            <person name="Morton J.T."/>
            <person name="Dinis M."/>
            <person name="Alvarez R."/>
            <person name="Tran N.C."/>
            <person name="Knight R."/>
            <person name="Edlund A."/>
        </authorList>
    </citation>
    <scope>NUCLEOTIDE SEQUENCE</scope>
    <source>
        <strain evidence="17">JCVI_29_bin.11</strain>
    </source>
</reference>
<keyword evidence="2 13" id="KW-0547">Nucleotide-binding</keyword>
<feature type="domain" description="UvrD-like helicase C-terminal" evidence="16">
    <location>
        <begin position="461"/>
        <end position="759"/>
    </location>
</feature>
<dbReference type="AlphaFoldDB" id="A0A930KX52"/>
<dbReference type="GO" id="GO:0005524">
    <property type="term" value="F:ATP binding"/>
    <property type="evidence" value="ECO:0007669"/>
    <property type="project" value="UniProtKB-UniRule"/>
</dbReference>
<dbReference type="GO" id="GO:0043138">
    <property type="term" value="F:3'-5' DNA helicase activity"/>
    <property type="evidence" value="ECO:0007669"/>
    <property type="project" value="UniProtKB-EC"/>
</dbReference>
<dbReference type="Gene3D" id="3.40.50.300">
    <property type="entry name" value="P-loop containing nucleotide triphosphate hydrolases"/>
    <property type="match status" value="2"/>
</dbReference>
<evidence type="ECO:0000256" key="8">
    <source>
        <dbReference type="ARBA" id="ARBA00034617"/>
    </source>
</evidence>
<dbReference type="Pfam" id="PF21196">
    <property type="entry name" value="PcrA_UvrD_tudor"/>
    <property type="match status" value="1"/>
</dbReference>
<evidence type="ECO:0000256" key="12">
    <source>
        <dbReference type="ARBA" id="ARBA00077374"/>
    </source>
</evidence>
<dbReference type="Proteomes" id="UP000713964">
    <property type="component" value="Unassembled WGS sequence"/>
</dbReference>
<comment type="catalytic activity">
    <reaction evidence="10">
        <text>ATP + H2O = ADP + phosphate + H(+)</text>
        <dbReference type="Rhea" id="RHEA:13065"/>
        <dbReference type="ChEBI" id="CHEBI:15377"/>
        <dbReference type="ChEBI" id="CHEBI:15378"/>
        <dbReference type="ChEBI" id="CHEBI:30616"/>
        <dbReference type="ChEBI" id="CHEBI:43474"/>
        <dbReference type="ChEBI" id="CHEBI:456216"/>
        <dbReference type="EC" id="5.6.2.4"/>
    </reaction>
</comment>
<evidence type="ECO:0000256" key="14">
    <source>
        <dbReference type="SAM" id="MobiDB-lite"/>
    </source>
</evidence>
<organism evidence="17 18">
    <name type="scientific">Rothia mucilaginosa</name>
    <dbReference type="NCBI Taxonomy" id="43675"/>
    <lineage>
        <taxon>Bacteria</taxon>
        <taxon>Bacillati</taxon>
        <taxon>Actinomycetota</taxon>
        <taxon>Actinomycetes</taxon>
        <taxon>Micrococcales</taxon>
        <taxon>Micrococcaceae</taxon>
        <taxon>Rothia</taxon>
    </lineage>
</organism>
<sequence length="1011" mass="109678">MMSDKPEQQKQPFTEQDGLFAAELVTPAAPADPALTDPAPVDEPPFDPYYDVPPAEDDYYAPPMDAAVMDAPVMEAPAQDAPAALSTGMPAYSASAASAPTTSAPEPGMSEPGVPVAFAADPLGDFMPPAYRVGGYGEDFDPADPYNERTHSMSAVDPASLTAGLNERQEEAVLHSGSPLLIVAGAGSGKTRVLTHRIAYLLATHRATPGQILAITFTNKAAAEMRERIETLVGPRAKHMWISTFHSFCVRVLRREAAALGLKSTFTIYDSTDSQRLLSLIIKELNLDTKKFTAKAVGNRISALKNELVSAEAYASRVASDNPYEKTIAQIYTVYTQRLRAANSLDFDDLIGRTVFLLKKFPEIANYYRRKFRHILVDEYQDTNHAQYQLVRELVGAHAKAPADRGPYPDAVPPAELTVVGDSDQSIYAFRGADIRNITDFEKDYPNAHTILLEQNYRSTQNILSAANAVIERNPDRRPKKLWTASGAGAKIIGYVAESEHAEARYITREIDRLADEHGVQPGDVAIFYRTNAQSRTLEDMLMRAGLPYRVVGGTRFYERKEIKDALAYLRALSNPDDDVNVRRILNEPKRGIGAKSESVVAEYASANRISFYAAARQAADIPGLGAAAVKKYAEFVRLMDDLAQIARTEPAATCLEAVLEQTGYLAALRASKDIQDESRVENLSELLDAMVEFETENPGADLEQFLEHVALVADADSIPNRPASAEGENASAAQIAAEAAEAKAQGMVTLMTLHTAKGLEFPVVFLTGMEHGLFPHQRALTDEKEMSEERRLAYVGLTRAMERLYLTRSETRTMWGKSQFNPPSPFLEEIPEELIEWKRTAGFSGFGASGMGAYGARGSSYGGSSYGNSYGGGYSGGSRSGYGSGGYSGGYGSGGYGSSGYSSGGSRGSYDPYESRPARRSEPSTADINGSASYGLEAATASSKVTNRSRVHQSKEIPTLAVGDTVRHTKFGEGRVLAVEGSGDKTVAKVRFGSEEKRLLLRYAPLEKVS</sequence>
<evidence type="ECO:0000256" key="2">
    <source>
        <dbReference type="ARBA" id="ARBA00022741"/>
    </source>
</evidence>
<gene>
    <name evidence="17" type="ORF">HXO58_02015</name>
</gene>
<dbReference type="CDD" id="cd18807">
    <property type="entry name" value="SF1_C_UvrD"/>
    <property type="match status" value="2"/>
</dbReference>
<dbReference type="GO" id="GO:0005829">
    <property type="term" value="C:cytosol"/>
    <property type="evidence" value="ECO:0007669"/>
    <property type="project" value="TreeGrafter"/>
</dbReference>
<dbReference type="InterPro" id="IPR013986">
    <property type="entry name" value="DExx_box_DNA_helicase_dom_sf"/>
</dbReference>
<name>A0A930KX52_9MICC</name>
<evidence type="ECO:0000256" key="11">
    <source>
        <dbReference type="ARBA" id="ARBA00067565"/>
    </source>
</evidence>
<evidence type="ECO:0000259" key="15">
    <source>
        <dbReference type="PROSITE" id="PS51198"/>
    </source>
</evidence>
<evidence type="ECO:0000256" key="7">
    <source>
        <dbReference type="ARBA" id="ARBA00023235"/>
    </source>
</evidence>
<evidence type="ECO:0000259" key="16">
    <source>
        <dbReference type="PROSITE" id="PS51217"/>
    </source>
</evidence>
<accession>A0A930KX52</accession>
<dbReference type="GO" id="GO:0000725">
    <property type="term" value="P:recombinational repair"/>
    <property type="evidence" value="ECO:0007669"/>
    <property type="project" value="TreeGrafter"/>
</dbReference>
<keyword evidence="3 13" id="KW-0378">Hydrolase</keyword>
<feature type="compositionally biased region" description="Basic and acidic residues" evidence="14">
    <location>
        <begin position="914"/>
        <end position="923"/>
    </location>
</feature>
<evidence type="ECO:0000256" key="10">
    <source>
        <dbReference type="ARBA" id="ARBA00048988"/>
    </source>
</evidence>
<evidence type="ECO:0000256" key="6">
    <source>
        <dbReference type="ARBA" id="ARBA00023125"/>
    </source>
</evidence>
<dbReference type="InterPro" id="IPR014016">
    <property type="entry name" value="UvrD-like_ATP-bd"/>
</dbReference>
<dbReference type="EMBL" id="JABZXL010000003">
    <property type="protein sequence ID" value="MBF1658595.1"/>
    <property type="molecule type" value="Genomic_DNA"/>
</dbReference>
<comment type="catalytic activity">
    <reaction evidence="8">
        <text>Couples ATP hydrolysis with the unwinding of duplex DNA by translocating in the 3'-5' direction.</text>
        <dbReference type="EC" id="5.6.2.4"/>
    </reaction>
</comment>
<evidence type="ECO:0000256" key="13">
    <source>
        <dbReference type="PROSITE-ProRule" id="PRU00560"/>
    </source>
</evidence>
<dbReference type="GO" id="GO:0009314">
    <property type="term" value="P:response to radiation"/>
    <property type="evidence" value="ECO:0007669"/>
    <property type="project" value="UniProtKB-ARBA"/>
</dbReference>
<feature type="compositionally biased region" description="Low complexity" evidence="14">
    <location>
        <begin position="24"/>
        <end position="39"/>
    </location>
</feature>
<keyword evidence="4 13" id="KW-0347">Helicase</keyword>
<evidence type="ECO:0000313" key="18">
    <source>
        <dbReference type="Proteomes" id="UP000713964"/>
    </source>
</evidence>
<evidence type="ECO:0000256" key="9">
    <source>
        <dbReference type="ARBA" id="ARBA00034808"/>
    </source>
</evidence>
<dbReference type="Pfam" id="PF00580">
    <property type="entry name" value="UvrD-helicase"/>
    <property type="match status" value="1"/>
</dbReference>
<evidence type="ECO:0000313" key="17">
    <source>
        <dbReference type="EMBL" id="MBF1658595.1"/>
    </source>
</evidence>
<dbReference type="GO" id="GO:0033202">
    <property type="term" value="C:DNA helicase complex"/>
    <property type="evidence" value="ECO:0007669"/>
    <property type="project" value="TreeGrafter"/>
</dbReference>
<dbReference type="Gene3D" id="1.10.486.10">
    <property type="entry name" value="PCRA, domain 4"/>
    <property type="match status" value="1"/>
</dbReference>